<comment type="caution">
    <text evidence="1">The sequence shown here is derived from an EMBL/GenBank/DDBJ whole genome shotgun (WGS) entry which is preliminary data.</text>
</comment>
<protein>
    <submittedName>
        <fullName evidence="1">Uncharacterized protein</fullName>
    </submittedName>
</protein>
<dbReference type="PANTHER" id="PTHR33237:SF46">
    <property type="entry name" value="OS01G0606100 PROTEIN"/>
    <property type="match status" value="1"/>
</dbReference>
<reference evidence="1 2" key="1">
    <citation type="journal article" date="2020" name="Nat. Commun.">
        <title>Genome of Tripterygium wilfordii and identification of cytochrome P450 involved in triptolide biosynthesis.</title>
        <authorList>
            <person name="Tu L."/>
            <person name="Su P."/>
            <person name="Zhang Z."/>
            <person name="Gao L."/>
            <person name="Wang J."/>
            <person name="Hu T."/>
            <person name="Zhou J."/>
            <person name="Zhang Y."/>
            <person name="Zhao Y."/>
            <person name="Liu Y."/>
            <person name="Song Y."/>
            <person name="Tong Y."/>
            <person name="Lu Y."/>
            <person name="Yang J."/>
            <person name="Xu C."/>
            <person name="Jia M."/>
            <person name="Peters R.J."/>
            <person name="Huang L."/>
            <person name="Gao W."/>
        </authorList>
    </citation>
    <scope>NUCLEOTIDE SEQUENCE [LARGE SCALE GENOMIC DNA]</scope>
    <source>
        <strain evidence="2">cv. XIE 37</strain>
        <tissue evidence="1">Leaf</tissue>
    </source>
</reference>
<evidence type="ECO:0000313" key="2">
    <source>
        <dbReference type="Proteomes" id="UP000593562"/>
    </source>
</evidence>
<dbReference type="EMBL" id="JAAARO010000015">
    <property type="protein sequence ID" value="KAF5734614.1"/>
    <property type="molecule type" value="Genomic_DNA"/>
</dbReference>
<name>A0A7J7CKN3_TRIWF</name>
<dbReference type="OrthoDB" id="755532at2759"/>
<gene>
    <name evidence="1" type="ORF">HS088_TW15G00106</name>
</gene>
<dbReference type="PANTHER" id="PTHR33237">
    <property type="entry name" value="F2P16.13 PROTEIN-RELATED"/>
    <property type="match status" value="1"/>
</dbReference>
<accession>A0A7J7CKN3</accession>
<keyword evidence="2" id="KW-1185">Reference proteome</keyword>
<dbReference type="FunCoup" id="A0A7J7CKN3">
    <property type="interactions" value="602"/>
</dbReference>
<dbReference type="AlphaFoldDB" id="A0A7J7CKN3"/>
<evidence type="ECO:0000313" key="1">
    <source>
        <dbReference type="EMBL" id="KAF5734614.1"/>
    </source>
</evidence>
<sequence>MVHLSPAYNHSGSDDGFCPKRITQGLIISVASILALCKKHAVQASTKLKPKPGLARQPKRLLNQISNKTMSLMHHRKRKGHDRGLDIVAPDDFGDGGLWQREILMGDRCRPLDFSGVIYYDNTGKPLEEFTPRSQRASPLPAYLTRMK</sequence>
<dbReference type="InParanoid" id="A0A7J7CKN3"/>
<dbReference type="Proteomes" id="UP000593562">
    <property type="component" value="Unassembled WGS sequence"/>
</dbReference>
<proteinExistence type="predicted"/>
<organism evidence="1 2">
    <name type="scientific">Tripterygium wilfordii</name>
    <name type="common">Thunder God vine</name>
    <dbReference type="NCBI Taxonomy" id="458696"/>
    <lineage>
        <taxon>Eukaryota</taxon>
        <taxon>Viridiplantae</taxon>
        <taxon>Streptophyta</taxon>
        <taxon>Embryophyta</taxon>
        <taxon>Tracheophyta</taxon>
        <taxon>Spermatophyta</taxon>
        <taxon>Magnoliopsida</taxon>
        <taxon>eudicotyledons</taxon>
        <taxon>Gunneridae</taxon>
        <taxon>Pentapetalae</taxon>
        <taxon>rosids</taxon>
        <taxon>fabids</taxon>
        <taxon>Celastrales</taxon>
        <taxon>Celastraceae</taxon>
        <taxon>Tripterygium</taxon>
    </lineage>
</organism>